<dbReference type="InParanoid" id="K5XDI6"/>
<dbReference type="Proteomes" id="UP000008493">
    <property type="component" value="Unassembled WGS sequence"/>
</dbReference>
<dbReference type="HOGENOM" id="CLU_767194_0_0_1"/>
<gene>
    <name evidence="1" type="ORF">AGABI1DRAFT_125793</name>
</gene>
<keyword evidence="2" id="KW-1185">Reference proteome</keyword>
<protein>
    <submittedName>
        <fullName evidence="1">Uncharacterized protein</fullName>
    </submittedName>
</protein>
<accession>K5XDI6</accession>
<dbReference type="EMBL" id="JH971387">
    <property type="protein sequence ID" value="EKM81403.1"/>
    <property type="molecule type" value="Genomic_DNA"/>
</dbReference>
<sequence length="361" mass="40351">MDEIRLQLSLDINNPDWVRDFIVLHAIHEMKHAHVPSDESSESTLDRYLYDCGIHPDTFPTGEWYLDVGLEVTSRRRLCLQWMTSAHSVLAKEALRSIDDDDAASLTCFGADGYFRDVVNHLDEVSGFCFFPGSTRFPGGCKVVRAYTTDEDILGGDNAARCLTLKEVFQERFVQFLPTIETLIDTCVSARGEKPSKARLEVRVPLHHAHSVLLDVDPNFRLTRLLAINEALVGMSHFDTQLTPQNLTMTAALLWLVNGSLPSHPNYTPALYALLDAVLPQHYGSGPMGQLRTGDSPGSITHAAHQPRYIPFGCVFLRNLTHDARIPTFRRGDPVLPPDVFEALFGGMSMGSIESRYRGRQ</sequence>
<proteinExistence type="predicted"/>
<organism evidence="1 2">
    <name type="scientific">Agaricus bisporus var. burnettii (strain JB137-S8 / ATCC MYA-4627 / FGSC 10392)</name>
    <name type="common">White button mushroom</name>
    <dbReference type="NCBI Taxonomy" id="597362"/>
    <lineage>
        <taxon>Eukaryota</taxon>
        <taxon>Fungi</taxon>
        <taxon>Dikarya</taxon>
        <taxon>Basidiomycota</taxon>
        <taxon>Agaricomycotina</taxon>
        <taxon>Agaricomycetes</taxon>
        <taxon>Agaricomycetidae</taxon>
        <taxon>Agaricales</taxon>
        <taxon>Agaricineae</taxon>
        <taxon>Agaricaceae</taxon>
        <taxon>Agaricus</taxon>
    </lineage>
</organism>
<reference evidence="2" key="1">
    <citation type="journal article" date="2012" name="Proc. Natl. Acad. Sci. U.S.A.">
        <title>Genome sequence of the button mushroom Agaricus bisporus reveals mechanisms governing adaptation to a humic-rich ecological niche.</title>
        <authorList>
            <person name="Morin E."/>
            <person name="Kohler A."/>
            <person name="Baker A.R."/>
            <person name="Foulongne-Oriol M."/>
            <person name="Lombard V."/>
            <person name="Nagy L.G."/>
            <person name="Ohm R.A."/>
            <person name="Patyshakuliyeva A."/>
            <person name="Brun A."/>
            <person name="Aerts A.L."/>
            <person name="Bailey A.M."/>
            <person name="Billette C."/>
            <person name="Coutinho P.M."/>
            <person name="Deakin G."/>
            <person name="Doddapaneni H."/>
            <person name="Floudas D."/>
            <person name="Grimwood J."/>
            <person name="Hilden K."/>
            <person name="Kuees U."/>
            <person name="LaButti K.M."/>
            <person name="Lapidus A."/>
            <person name="Lindquist E.A."/>
            <person name="Lucas S.M."/>
            <person name="Murat C."/>
            <person name="Riley R.W."/>
            <person name="Salamov A.A."/>
            <person name="Schmutz J."/>
            <person name="Subramanian V."/>
            <person name="Woesten H.A.B."/>
            <person name="Xu J."/>
            <person name="Eastwood D.C."/>
            <person name="Foster G.D."/>
            <person name="Sonnenberg A.S."/>
            <person name="Cullen D."/>
            <person name="de Vries R.P."/>
            <person name="Lundell T."/>
            <person name="Hibbett D.S."/>
            <person name="Henrissat B."/>
            <person name="Burton K.S."/>
            <person name="Kerrigan R.W."/>
            <person name="Challen M.P."/>
            <person name="Grigoriev I.V."/>
            <person name="Martin F."/>
        </authorList>
    </citation>
    <scope>NUCLEOTIDE SEQUENCE [LARGE SCALE GENOMIC DNA]</scope>
    <source>
        <strain evidence="2">JB137-S8 / ATCC MYA-4627 / FGSC 10392</strain>
    </source>
</reference>
<dbReference type="OrthoDB" id="3261690at2759"/>
<name>K5XDI6_AGABU</name>
<dbReference type="STRING" id="597362.K5XDI6"/>
<dbReference type="AlphaFoldDB" id="K5XDI6"/>
<evidence type="ECO:0000313" key="2">
    <source>
        <dbReference type="Proteomes" id="UP000008493"/>
    </source>
</evidence>
<dbReference type="RefSeq" id="XP_007327334.1">
    <property type="nucleotide sequence ID" value="XM_007327272.1"/>
</dbReference>
<dbReference type="GeneID" id="18826375"/>
<evidence type="ECO:0000313" key="1">
    <source>
        <dbReference type="EMBL" id="EKM81403.1"/>
    </source>
</evidence>
<dbReference type="KEGG" id="abp:AGABI1DRAFT125793"/>